<evidence type="ECO:0008006" key="4">
    <source>
        <dbReference type="Google" id="ProtNLM"/>
    </source>
</evidence>
<organism evidence="2 3">
    <name type="scientific">Longimicrobium terrae</name>
    <dbReference type="NCBI Taxonomy" id="1639882"/>
    <lineage>
        <taxon>Bacteria</taxon>
        <taxon>Pseudomonadati</taxon>
        <taxon>Gemmatimonadota</taxon>
        <taxon>Longimicrobiia</taxon>
        <taxon>Longimicrobiales</taxon>
        <taxon>Longimicrobiaceae</taxon>
        <taxon>Longimicrobium</taxon>
    </lineage>
</organism>
<feature type="compositionally biased region" description="Basic and acidic residues" evidence="1">
    <location>
        <begin position="158"/>
        <end position="176"/>
    </location>
</feature>
<protein>
    <recommendedName>
        <fullName evidence="4">Helix-hairpin-helix domain-containing protein</fullName>
    </recommendedName>
</protein>
<keyword evidence="3" id="KW-1185">Reference proteome</keyword>
<gene>
    <name evidence="2" type="ORF">HNQ61_002548</name>
</gene>
<feature type="region of interest" description="Disordered" evidence="1">
    <location>
        <begin position="1"/>
        <end position="176"/>
    </location>
</feature>
<dbReference type="EMBL" id="JACHIA010000006">
    <property type="protein sequence ID" value="MBB6070926.1"/>
    <property type="molecule type" value="Genomic_DNA"/>
</dbReference>
<dbReference type="InterPro" id="IPR010994">
    <property type="entry name" value="RuvA_2-like"/>
</dbReference>
<dbReference type="AlphaFoldDB" id="A0A841GYW9"/>
<evidence type="ECO:0000256" key="1">
    <source>
        <dbReference type="SAM" id="MobiDB-lite"/>
    </source>
</evidence>
<name>A0A841GYW9_9BACT</name>
<accession>A0A841GYW9</accession>
<dbReference type="Proteomes" id="UP000582837">
    <property type="component" value="Unassembled WGS sequence"/>
</dbReference>
<evidence type="ECO:0000313" key="3">
    <source>
        <dbReference type="Proteomes" id="UP000582837"/>
    </source>
</evidence>
<feature type="compositionally biased region" description="Low complexity" evidence="1">
    <location>
        <begin position="112"/>
        <end position="154"/>
    </location>
</feature>
<sequence length="285" mass="28755">MARKTGTSSSPDPKDATAEKPARRGKAPPAPAAETGQAAAEPTTAGGKSPSARKAPARKAPGAGVAAADTPAVGETGAAASEPTTAGGKGRRAAPGTGVAETASAPARKTLAKAGGSAAAKGGRSSAVKSGGPAAATADADGSAAKKSASSPAKGRGGKRETFEETATRRKDERARDQLAEDLRAFAGARPSGWNHDDWVGFLTELAAKGHDCSDPEQVGARLERERLAMSLEAIQGVEHAGVEALANRFQTLWSARHASPQDIAQTAGIPQPQAERVLHALREL</sequence>
<comment type="caution">
    <text evidence="2">The sequence shown here is derived from an EMBL/GenBank/DDBJ whole genome shotgun (WGS) entry which is preliminary data.</text>
</comment>
<dbReference type="Gene3D" id="1.10.150.20">
    <property type="entry name" value="5' to 3' exonuclease, C-terminal subdomain"/>
    <property type="match status" value="1"/>
</dbReference>
<proteinExistence type="predicted"/>
<feature type="compositionally biased region" description="Polar residues" evidence="1">
    <location>
        <begin position="1"/>
        <end position="11"/>
    </location>
</feature>
<feature type="compositionally biased region" description="Low complexity" evidence="1">
    <location>
        <begin position="32"/>
        <end position="73"/>
    </location>
</feature>
<dbReference type="RefSeq" id="WP_170033341.1">
    <property type="nucleotide sequence ID" value="NZ_JABDTL010000001.1"/>
</dbReference>
<evidence type="ECO:0000313" key="2">
    <source>
        <dbReference type="EMBL" id="MBB6070926.1"/>
    </source>
</evidence>
<dbReference type="SUPFAM" id="SSF47781">
    <property type="entry name" value="RuvA domain 2-like"/>
    <property type="match status" value="1"/>
</dbReference>
<reference evidence="2 3" key="1">
    <citation type="submission" date="2020-08" db="EMBL/GenBank/DDBJ databases">
        <title>Genomic Encyclopedia of Type Strains, Phase IV (KMG-IV): sequencing the most valuable type-strain genomes for metagenomic binning, comparative biology and taxonomic classification.</title>
        <authorList>
            <person name="Goeker M."/>
        </authorList>
    </citation>
    <scope>NUCLEOTIDE SEQUENCE [LARGE SCALE GENOMIC DNA]</scope>
    <source>
        <strain evidence="2 3">DSM 29007</strain>
    </source>
</reference>
<feature type="compositionally biased region" description="Basic and acidic residues" evidence="1">
    <location>
        <begin position="12"/>
        <end position="22"/>
    </location>
</feature>